<evidence type="ECO:0000313" key="3">
    <source>
        <dbReference type="Proteomes" id="UP000262440"/>
    </source>
</evidence>
<keyword evidence="3" id="KW-1185">Reference proteome</keyword>
<gene>
    <name evidence="2" type="ORF">AD1_215</name>
</gene>
<organism evidence="2 3">
    <name type="scientific">Dickeya phage vB_DsoM_AD1</name>
    <dbReference type="NCBI Taxonomy" id="2283029"/>
    <lineage>
        <taxon>Viruses</taxon>
        <taxon>Duplodnaviria</taxon>
        <taxon>Heunggongvirae</taxon>
        <taxon>Uroviricota</taxon>
        <taxon>Caudoviricetes</taxon>
        <taxon>Alexandravirus</taxon>
        <taxon>Alexandravirus AD1</taxon>
    </lineage>
</organism>
<accession>A0A384ZYG9</accession>
<evidence type="ECO:0000313" key="2">
    <source>
        <dbReference type="EMBL" id="AXG67259.1"/>
    </source>
</evidence>
<feature type="region of interest" description="Disordered" evidence="1">
    <location>
        <begin position="1"/>
        <end position="93"/>
    </location>
</feature>
<reference evidence="2 3" key="1">
    <citation type="journal article" date="2018" name="Front. Microbiol.">
        <title>Jumbo Bacteriophages Are Represented Within an Increasing Diversity of Environmental Viruses Infecting the Emerging Phytopathogen, Dickeya solani.</title>
        <authorList>
            <person name="Day A.W."/>
            <person name="Ahn J."/>
            <person name="Salmond G.P.C."/>
        </authorList>
    </citation>
    <scope>NUCLEOTIDE SEQUENCE [LARGE SCALE GENOMIC DNA]</scope>
</reference>
<dbReference type="EMBL" id="MH460463">
    <property type="protein sequence ID" value="AXG67259.1"/>
    <property type="molecule type" value="Genomic_DNA"/>
</dbReference>
<dbReference type="Proteomes" id="UP000262440">
    <property type="component" value="Segment"/>
</dbReference>
<evidence type="ECO:0000256" key="1">
    <source>
        <dbReference type="SAM" id="MobiDB-lite"/>
    </source>
</evidence>
<sequence>MARIKISLSGEANGDMTNKPQPASDIPDSWPDPNKLTGKIPFDANQSETADDMFDPDKAVEGNPDLRNGNTKPGAEGKASRPDENFRAGGRTTNQVESVHCNKVNALGQPVRFTKNDIMSGGLSFKDLFGDVFGDIFGDRRVQKAISSALTANEGVSVSKGKSKSAKMRSQMLKMVMPELSREQGERLAAAMAEHDGETVKRILTQIGVKLGKRVSQKK</sequence>
<protein>
    <submittedName>
        <fullName evidence="2">Uncharacterized protein</fullName>
    </submittedName>
</protein>
<name>A0A384ZYG9_9CAUD</name>
<proteinExistence type="predicted"/>